<sequence>MIFQRLIKFFHSIGKNKHDFGEDDPKVAAVALLFYIIEADGEEKNSEKKVLKDIVAREYSVAGDDLKTLIEAGRQAQHDSIDLFVFTSILKRHLDKEQCVSFIGLLWEIAYADGYVYELEDNLVWRIAELMDVDRNERLALKKHIAQINQIEHEEI</sequence>
<dbReference type="OrthoDB" id="5402150at2"/>
<organism evidence="2 3">
    <name type="scientific">Bartonella tamiae Th239</name>
    <dbReference type="NCBI Taxonomy" id="1094558"/>
    <lineage>
        <taxon>Bacteria</taxon>
        <taxon>Pseudomonadati</taxon>
        <taxon>Pseudomonadota</taxon>
        <taxon>Alphaproteobacteria</taxon>
        <taxon>Hyphomicrobiales</taxon>
        <taxon>Bartonellaceae</taxon>
        <taxon>Bartonella</taxon>
    </lineage>
</organism>
<keyword evidence="3" id="KW-1185">Reference proteome</keyword>
<dbReference type="STRING" id="1094558.ME5_00238"/>
<evidence type="ECO:0000313" key="3">
    <source>
        <dbReference type="Proteomes" id="UP000008952"/>
    </source>
</evidence>
<dbReference type="EMBL" id="AIMB01000002">
    <property type="protein sequence ID" value="EJF91543.1"/>
    <property type="molecule type" value="Genomic_DNA"/>
</dbReference>
<accession>J0ZS43</accession>
<dbReference type="eggNOG" id="COG4103">
    <property type="taxonomic scope" value="Bacteria"/>
</dbReference>
<name>J0ZS43_9HYPH</name>
<gene>
    <name evidence="2" type="ORF">ME5_00238</name>
</gene>
<feature type="domain" description="Co-chaperone DjlA N-terminal" evidence="1">
    <location>
        <begin position="27"/>
        <end position="141"/>
    </location>
</feature>
<evidence type="ECO:0000313" key="2">
    <source>
        <dbReference type="EMBL" id="EJF91543.1"/>
    </source>
</evidence>
<dbReference type="SUPFAM" id="SSF158682">
    <property type="entry name" value="TerB-like"/>
    <property type="match status" value="1"/>
</dbReference>
<comment type="caution">
    <text evidence="2">The sequence shown here is derived from an EMBL/GenBank/DDBJ whole genome shotgun (WGS) entry which is preliminary data.</text>
</comment>
<reference evidence="2 3" key="1">
    <citation type="submission" date="2012-03" db="EMBL/GenBank/DDBJ databases">
        <title>The Genome Sequence of Bartonella tamiae Th239.</title>
        <authorList>
            <consortium name="The Broad Institute Genome Sequencing Platform"/>
            <consortium name="The Broad Institute Genome Sequencing Center for Infectious Disease"/>
            <person name="Feldgarden M."/>
            <person name="Kirby J."/>
            <person name="Kosoy M."/>
            <person name="Birtles R."/>
            <person name="Probert W.S."/>
            <person name="Chiaraviglio L."/>
            <person name="Young S.K."/>
            <person name="Zeng Q."/>
            <person name="Gargeya S."/>
            <person name="Fitzgerald M."/>
            <person name="Haas B."/>
            <person name="Abouelleil A."/>
            <person name="Alvarado L."/>
            <person name="Arachchi H.M."/>
            <person name="Berlin A."/>
            <person name="Chapman S.B."/>
            <person name="Gearin G."/>
            <person name="Goldberg J."/>
            <person name="Griggs A."/>
            <person name="Gujja S."/>
            <person name="Hansen M."/>
            <person name="Heiman D."/>
            <person name="Howarth C."/>
            <person name="Larimer J."/>
            <person name="Lui A."/>
            <person name="MacDonald P.J.P."/>
            <person name="McCowen C."/>
            <person name="Montmayeur A."/>
            <person name="Murphy C."/>
            <person name="Neiman D."/>
            <person name="Pearson M."/>
            <person name="Priest M."/>
            <person name="Roberts A."/>
            <person name="Saif S."/>
            <person name="Shea T."/>
            <person name="Sisk P."/>
            <person name="Stolte C."/>
            <person name="Sykes S."/>
            <person name="Wortman J."/>
            <person name="Nusbaum C."/>
            <person name="Birren B."/>
        </authorList>
    </citation>
    <scope>NUCLEOTIDE SEQUENCE [LARGE SCALE GENOMIC DNA]</scope>
    <source>
        <strain evidence="2 3">Th239</strain>
    </source>
</reference>
<dbReference type="PATRIC" id="fig|1094558.3.peg.269"/>
<dbReference type="InterPro" id="IPR007791">
    <property type="entry name" value="DjlA_N"/>
</dbReference>
<dbReference type="InterPro" id="IPR029024">
    <property type="entry name" value="TerB-like"/>
</dbReference>
<dbReference type="RefSeq" id="WP_008037638.1">
    <property type="nucleotide sequence ID" value="NZ_JH725147.1"/>
</dbReference>
<dbReference type="Gene3D" id="1.10.3680.10">
    <property type="entry name" value="TerB-like"/>
    <property type="match status" value="1"/>
</dbReference>
<dbReference type="AlphaFoldDB" id="J0ZS43"/>
<evidence type="ECO:0000259" key="1">
    <source>
        <dbReference type="Pfam" id="PF05099"/>
    </source>
</evidence>
<dbReference type="Proteomes" id="UP000008952">
    <property type="component" value="Unassembled WGS sequence"/>
</dbReference>
<proteinExistence type="predicted"/>
<dbReference type="Pfam" id="PF05099">
    <property type="entry name" value="TerB"/>
    <property type="match status" value="1"/>
</dbReference>
<dbReference type="CDD" id="cd07313">
    <property type="entry name" value="terB_like_2"/>
    <property type="match status" value="1"/>
</dbReference>
<protein>
    <recommendedName>
        <fullName evidence="1">Co-chaperone DjlA N-terminal domain-containing protein</fullName>
    </recommendedName>
</protein>
<dbReference type="HOGENOM" id="CLU_111095_1_0_5"/>